<dbReference type="PANTHER" id="PTHR43107">
    <property type="entry name" value="LONG-CHAIN FATTY ACID TRANSPORT PROTEIN"/>
    <property type="match status" value="1"/>
</dbReference>
<dbReference type="InterPro" id="IPR020845">
    <property type="entry name" value="AMP-binding_CS"/>
</dbReference>
<dbReference type="Pfam" id="PF00501">
    <property type="entry name" value="AMP-binding"/>
    <property type="match status" value="1"/>
</dbReference>
<accession>A0A183BDY7</accession>
<feature type="region of interest" description="Disordered" evidence="8">
    <location>
        <begin position="131"/>
        <end position="157"/>
    </location>
</feature>
<dbReference type="SUPFAM" id="SSF56801">
    <property type="entry name" value="Acetyl-CoA synthetase-like"/>
    <property type="match status" value="1"/>
</dbReference>
<comment type="similarity">
    <text evidence="1">Belongs to the ATP-dependent AMP-binding enzyme family.</text>
</comment>
<evidence type="ECO:0000256" key="3">
    <source>
        <dbReference type="ARBA" id="ARBA00022741"/>
    </source>
</evidence>
<feature type="compositionally biased region" description="Polar residues" evidence="8">
    <location>
        <begin position="131"/>
        <end position="150"/>
    </location>
</feature>
<protein>
    <recommendedName>
        <fullName evidence="6">Long-chain-fatty-acid--CoA ligase</fullName>
    </recommendedName>
</protein>
<feature type="domain" description="AMP-dependent synthetase/ligase" evidence="9">
    <location>
        <begin position="8"/>
        <end position="221"/>
    </location>
</feature>
<gene>
    <name evidence="10" type="ORF">ECPE_LOCUS17422</name>
</gene>
<dbReference type="InterPro" id="IPR000873">
    <property type="entry name" value="AMP-dep_synth/lig_dom"/>
</dbReference>
<evidence type="ECO:0000313" key="12">
    <source>
        <dbReference type="WBParaSite" id="ECPE_0001746701-mRNA-1"/>
    </source>
</evidence>
<dbReference type="Proteomes" id="UP000272942">
    <property type="component" value="Unassembled WGS sequence"/>
</dbReference>
<evidence type="ECO:0000256" key="2">
    <source>
        <dbReference type="ARBA" id="ARBA00022598"/>
    </source>
</evidence>
<keyword evidence="11" id="KW-1185">Reference proteome</keyword>
<evidence type="ECO:0000256" key="4">
    <source>
        <dbReference type="ARBA" id="ARBA00022840"/>
    </source>
</evidence>
<dbReference type="PANTHER" id="PTHR43107:SF15">
    <property type="entry name" value="FATTY ACID TRANSPORT PROTEIN 3, ISOFORM A"/>
    <property type="match status" value="1"/>
</dbReference>
<evidence type="ECO:0000256" key="7">
    <source>
        <dbReference type="ARBA" id="ARBA00048666"/>
    </source>
</evidence>
<comment type="catalytic activity">
    <reaction evidence="5">
        <text>a very long-chain fatty acid + ATP + CoA = a very long-chain fatty acyl-CoA + AMP + diphosphate</text>
        <dbReference type="Rhea" id="RHEA:54536"/>
        <dbReference type="ChEBI" id="CHEBI:30616"/>
        <dbReference type="ChEBI" id="CHEBI:33019"/>
        <dbReference type="ChEBI" id="CHEBI:57287"/>
        <dbReference type="ChEBI" id="CHEBI:58950"/>
        <dbReference type="ChEBI" id="CHEBI:138261"/>
        <dbReference type="ChEBI" id="CHEBI:456215"/>
    </reaction>
    <physiologicalReaction direction="left-to-right" evidence="5">
        <dbReference type="Rhea" id="RHEA:54537"/>
    </physiologicalReaction>
</comment>
<dbReference type="GO" id="GO:0005324">
    <property type="term" value="F:long-chain fatty acid transmembrane transporter activity"/>
    <property type="evidence" value="ECO:0007669"/>
    <property type="project" value="TreeGrafter"/>
</dbReference>
<dbReference type="GO" id="GO:0005789">
    <property type="term" value="C:endoplasmic reticulum membrane"/>
    <property type="evidence" value="ECO:0007669"/>
    <property type="project" value="TreeGrafter"/>
</dbReference>
<sequence length="251" mass="28114">MWNGTVRKRGRDRPAIYFEDQVWTYDQVDGYSNKVANHLIQAGFKRGDKIFLLLHSSPAYVAIWLRAAKVGVAAALLNYNLRQASLEHCLNAVDAKAIIVGTTLRDAFLEVKGDKRFPASMIWYADEKSSTPDSAHAMTTSSKESWNQRLAATPPPPLPRINNRREHLIYVYTSGTSGFPKAAIITKPRYILMSSGVRYSFRIYKSDVLYTPLPLYHIAAGICGGRIALIPQESRLALRRGDQVNRGTMQG</sequence>
<dbReference type="InterPro" id="IPR042099">
    <property type="entry name" value="ANL_N_sf"/>
</dbReference>
<evidence type="ECO:0000256" key="1">
    <source>
        <dbReference type="ARBA" id="ARBA00006432"/>
    </source>
</evidence>
<dbReference type="GO" id="GO:0004467">
    <property type="term" value="F:long-chain fatty acid-CoA ligase activity"/>
    <property type="evidence" value="ECO:0007669"/>
    <property type="project" value="TreeGrafter"/>
</dbReference>
<reference evidence="10 11" key="2">
    <citation type="submission" date="2018-11" db="EMBL/GenBank/DDBJ databases">
        <authorList>
            <consortium name="Pathogen Informatics"/>
        </authorList>
    </citation>
    <scope>NUCLEOTIDE SEQUENCE [LARGE SCALE GENOMIC DNA]</scope>
    <source>
        <strain evidence="10 11">Egypt</strain>
    </source>
</reference>
<evidence type="ECO:0000313" key="10">
    <source>
        <dbReference type="EMBL" id="VDP94713.1"/>
    </source>
</evidence>
<keyword evidence="2" id="KW-0436">Ligase</keyword>
<organism evidence="12">
    <name type="scientific">Echinostoma caproni</name>
    <dbReference type="NCBI Taxonomy" id="27848"/>
    <lineage>
        <taxon>Eukaryota</taxon>
        <taxon>Metazoa</taxon>
        <taxon>Spiralia</taxon>
        <taxon>Lophotrochozoa</taxon>
        <taxon>Platyhelminthes</taxon>
        <taxon>Trematoda</taxon>
        <taxon>Digenea</taxon>
        <taxon>Plagiorchiida</taxon>
        <taxon>Echinostomata</taxon>
        <taxon>Echinostomatoidea</taxon>
        <taxon>Echinostomatidae</taxon>
        <taxon>Echinostoma</taxon>
    </lineage>
</organism>
<proteinExistence type="inferred from homology"/>
<dbReference type="GO" id="GO:0044539">
    <property type="term" value="P:long-chain fatty acid import into cell"/>
    <property type="evidence" value="ECO:0007669"/>
    <property type="project" value="TreeGrafter"/>
</dbReference>
<dbReference type="GO" id="GO:0005524">
    <property type="term" value="F:ATP binding"/>
    <property type="evidence" value="ECO:0007669"/>
    <property type="project" value="UniProtKB-KW"/>
</dbReference>
<dbReference type="EMBL" id="UZAN01069229">
    <property type="protein sequence ID" value="VDP94713.1"/>
    <property type="molecule type" value="Genomic_DNA"/>
</dbReference>
<dbReference type="OrthoDB" id="288590at2759"/>
<evidence type="ECO:0000313" key="11">
    <source>
        <dbReference type="Proteomes" id="UP000272942"/>
    </source>
</evidence>
<dbReference type="Gene3D" id="3.40.50.12780">
    <property type="entry name" value="N-terminal domain of ligase-like"/>
    <property type="match status" value="1"/>
</dbReference>
<dbReference type="PROSITE" id="PS00455">
    <property type="entry name" value="AMP_BINDING"/>
    <property type="match status" value="1"/>
</dbReference>
<evidence type="ECO:0000256" key="6">
    <source>
        <dbReference type="ARBA" id="ARBA00041297"/>
    </source>
</evidence>
<dbReference type="AlphaFoldDB" id="A0A183BDY7"/>
<keyword evidence="4" id="KW-0067">ATP-binding</keyword>
<keyword evidence="3" id="KW-0547">Nucleotide-binding</keyword>
<dbReference type="GO" id="GO:0005886">
    <property type="term" value="C:plasma membrane"/>
    <property type="evidence" value="ECO:0007669"/>
    <property type="project" value="TreeGrafter"/>
</dbReference>
<evidence type="ECO:0000256" key="5">
    <source>
        <dbReference type="ARBA" id="ARBA00036527"/>
    </source>
</evidence>
<evidence type="ECO:0000256" key="8">
    <source>
        <dbReference type="SAM" id="MobiDB-lite"/>
    </source>
</evidence>
<name>A0A183BDY7_9TREM</name>
<reference evidence="12" key="1">
    <citation type="submission" date="2016-06" db="UniProtKB">
        <authorList>
            <consortium name="WormBaseParasite"/>
        </authorList>
    </citation>
    <scope>IDENTIFICATION</scope>
</reference>
<comment type="catalytic activity">
    <reaction evidence="7">
        <text>tetracosanoate + ATP + CoA = tetracosanoyl-CoA + AMP + diphosphate</text>
        <dbReference type="Rhea" id="RHEA:33639"/>
        <dbReference type="ChEBI" id="CHEBI:30616"/>
        <dbReference type="ChEBI" id="CHEBI:31014"/>
        <dbReference type="ChEBI" id="CHEBI:33019"/>
        <dbReference type="ChEBI" id="CHEBI:57287"/>
        <dbReference type="ChEBI" id="CHEBI:65052"/>
        <dbReference type="ChEBI" id="CHEBI:456215"/>
    </reaction>
    <physiologicalReaction direction="left-to-right" evidence="7">
        <dbReference type="Rhea" id="RHEA:33640"/>
    </physiologicalReaction>
</comment>
<evidence type="ECO:0000259" key="9">
    <source>
        <dbReference type="Pfam" id="PF00501"/>
    </source>
</evidence>
<dbReference type="WBParaSite" id="ECPE_0001746701-mRNA-1">
    <property type="protein sequence ID" value="ECPE_0001746701-mRNA-1"/>
    <property type="gene ID" value="ECPE_0001746701"/>
</dbReference>